<sequence length="90" mass="10675">MEYNFISRSTLNKILKNYVSNLPELKHKKALINPYKKTSYEHVYESKLCKNYILVNDLFERNICDEEEILSTIDIQSDSIMNLDNNINDK</sequence>
<gene>
    <name evidence="1" type="ORF">SCALOS_LOCUS6360</name>
</gene>
<protein>
    <submittedName>
        <fullName evidence="1">2341_t:CDS:1</fullName>
    </submittedName>
</protein>
<feature type="non-terminal residue" evidence="1">
    <location>
        <position position="90"/>
    </location>
</feature>
<accession>A0ACA9ME45</accession>
<evidence type="ECO:0000313" key="2">
    <source>
        <dbReference type="Proteomes" id="UP000789860"/>
    </source>
</evidence>
<reference evidence="1" key="1">
    <citation type="submission" date="2021-06" db="EMBL/GenBank/DDBJ databases">
        <authorList>
            <person name="Kallberg Y."/>
            <person name="Tangrot J."/>
            <person name="Rosling A."/>
        </authorList>
    </citation>
    <scope>NUCLEOTIDE SEQUENCE</scope>
    <source>
        <strain evidence="1">AU212A</strain>
    </source>
</reference>
<dbReference type="EMBL" id="CAJVPM010011974">
    <property type="protein sequence ID" value="CAG8585193.1"/>
    <property type="molecule type" value="Genomic_DNA"/>
</dbReference>
<dbReference type="Proteomes" id="UP000789860">
    <property type="component" value="Unassembled WGS sequence"/>
</dbReference>
<proteinExistence type="predicted"/>
<organism evidence="1 2">
    <name type="scientific">Scutellospora calospora</name>
    <dbReference type="NCBI Taxonomy" id="85575"/>
    <lineage>
        <taxon>Eukaryota</taxon>
        <taxon>Fungi</taxon>
        <taxon>Fungi incertae sedis</taxon>
        <taxon>Mucoromycota</taxon>
        <taxon>Glomeromycotina</taxon>
        <taxon>Glomeromycetes</taxon>
        <taxon>Diversisporales</taxon>
        <taxon>Gigasporaceae</taxon>
        <taxon>Scutellospora</taxon>
    </lineage>
</organism>
<name>A0ACA9ME45_9GLOM</name>
<comment type="caution">
    <text evidence="1">The sequence shown here is derived from an EMBL/GenBank/DDBJ whole genome shotgun (WGS) entry which is preliminary data.</text>
</comment>
<keyword evidence="2" id="KW-1185">Reference proteome</keyword>
<evidence type="ECO:0000313" key="1">
    <source>
        <dbReference type="EMBL" id="CAG8585193.1"/>
    </source>
</evidence>